<keyword evidence="1" id="KW-0812">Transmembrane</keyword>
<feature type="transmembrane region" description="Helical" evidence="1">
    <location>
        <begin position="31"/>
        <end position="51"/>
    </location>
</feature>
<name>A0AA36EB86_LACSI</name>
<feature type="transmembrane region" description="Helical" evidence="1">
    <location>
        <begin position="265"/>
        <end position="289"/>
    </location>
</feature>
<evidence type="ECO:0000313" key="3">
    <source>
        <dbReference type="Proteomes" id="UP001177003"/>
    </source>
</evidence>
<proteinExistence type="predicted"/>
<dbReference type="InterPro" id="IPR056715">
    <property type="entry name" value="DUF7813"/>
</dbReference>
<feature type="transmembrane region" description="Helical" evidence="1">
    <location>
        <begin position="329"/>
        <end position="350"/>
    </location>
</feature>
<dbReference type="Pfam" id="PF25105">
    <property type="entry name" value="DUF7813"/>
    <property type="match status" value="1"/>
</dbReference>
<evidence type="ECO:0000313" key="2">
    <source>
        <dbReference type="EMBL" id="CAI9289558.1"/>
    </source>
</evidence>
<dbReference type="AlphaFoldDB" id="A0AA36EB86"/>
<gene>
    <name evidence="2" type="ORF">LSALG_LOCUS28791</name>
</gene>
<keyword evidence="3" id="KW-1185">Reference proteome</keyword>
<keyword evidence="1" id="KW-1133">Transmembrane helix</keyword>
<organism evidence="2 3">
    <name type="scientific">Lactuca saligna</name>
    <name type="common">Willowleaf lettuce</name>
    <dbReference type="NCBI Taxonomy" id="75948"/>
    <lineage>
        <taxon>Eukaryota</taxon>
        <taxon>Viridiplantae</taxon>
        <taxon>Streptophyta</taxon>
        <taxon>Embryophyta</taxon>
        <taxon>Tracheophyta</taxon>
        <taxon>Spermatophyta</taxon>
        <taxon>Magnoliopsida</taxon>
        <taxon>eudicotyledons</taxon>
        <taxon>Gunneridae</taxon>
        <taxon>Pentapetalae</taxon>
        <taxon>asterids</taxon>
        <taxon>campanulids</taxon>
        <taxon>Asterales</taxon>
        <taxon>Asteraceae</taxon>
        <taxon>Cichorioideae</taxon>
        <taxon>Cichorieae</taxon>
        <taxon>Lactucinae</taxon>
        <taxon>Lactuca</taxon>
    </lineage>
</organism>
<feature type="transmembrane region" description="Helical" evidence="1">
    <location>
        <begin position="401"/>
        <end position="423"/>
    </location>
</feature>
<keyword evidence="1" id="KW-0472">Membrane</keyword>
<accession>A0AA36EB86</accession>
<sequence>MNDHPPPRLPPPRLIVPRTTPEILKQTTTSIFSSGQNLLIFLLLSFFLLSLRGSVEMATHFLTSFIDNNPSIKSFIDRDNVPPNPTSPTPTTTTALRQFVQLIRGGIVDDNFLPGDNSFNRQLNATSFILDSFDSHLGFSNFVSDNGIRSSEIVRSTAKMNFRSIKIIQKEEINASAQFNETGISQIYHQSFLKRFDRELHEYTAITIFILAFAASYWFLVQSFVFTYTKIHGIIFVLLLNDFCKRSYSFAITYSNGSSLAVERLSGSFIVMRWVFRDVFIQLMCFWFLGGIDDPYSQIKIFVWSKFMPFSIMSPWDKGFEKEVYEFKVSCFLLDMLMSFVFHVGAWIVMADSRKNMNEVVQEVWHLLSLMIESATELKCCEYIVCGRNTRWVLTLCFGELFAMAFQSFMEVYFMVAWMMYYLSVKSIDANSRGQPFGERELKAMLRDVR</sequence>
<protein>
    <submittedName>
        <fullName evidence="2">Uncharacterized protein</fullName>
    </submittedName>
</protein>
<evidence type="ECO:0000256" key="1">
    <source>
        <dbReference type="SAM" id="Phobius"/>
    </source>
</evidence>
<dbReference type="Proteomes" id="UP001177003">
    <property type="component" value="Chromosome 6"/>
</dbReference>
<dbReference type="PANTHER" id="PTHR36353">
    <property type="entry name" value="TRANSMEMBRANE PROTEIN"/>
    <property type="match status" value="1"/>
</dbReference>
<dbReference type="EMBL" id="OX465082">
    <property type="protein sequence ID" value="CAI9289558.1"/>
    <property type="molecule type" value="Genomic_DNA"/>
</dbReference>
<dbReference type="PANTHER" id="PTHR36353:SF1">
    <property type="entry name" value="TRANSMEMBRANE PROTEIN"/>
    <property type="match status" value="1"/>
</dbReference>
<reference evidence="2" key="1">
    <citation type="submission" date="2023-04" db="EMBL/GenBank/DDBJ databases">
        <authorList>
            <person name="Vijverberg K."/>
            <person name="Xiong W."/>
            <person name="Schranz E."/>
        </authorList>
    </citation>
    <scope>NUCLEOTIDE SEQUENCE</scope>
</reference>
<feature type="transmembrane region" description="Helical" evidence="1">
    <location>
        <begin position="200"/>
        <end position="219"/>
    </location>
</feature>